<keyword evidence="5" id="KW-0813">Transport</keyword>
<comment type="subcellular location">
    <subcellularLocation>
        <location evidence="5">Cell membrane</location>
        <topology evidence="5">Multi-pass membrane protein</topology>
    </subcellularLocation>
    <subcellularLocation>
        <location evidence="1">Membrane</location>
        <topology evidence="1">Multi-pass membrane protein</topology>
    </subcellularLocation>
</comment>
<comment type="function">
    <text evidence="5">Part of the twin-arginine translocation (Tat) system that transports large folded proteins containing a characteristic twin-arginine motif in their signal peptide across membranes.</text>
</comment>
<gene>
    <name evidence="7" type="primary">tatC2</name>
    <name evidence="5" type="synonym">tatC</name>
    <name evidence="7" type="ORF">Pla110_35280</name>
</gene>
<feature type="transmembrane region" description="Helical" evidence="5">
    <location>
        <begin position="234"/>
        <end position="262"/>
    </location>
</feature>
<name>A0A518CRD4_9PLAN</name>
<dbReference type="GO" id="GO:0033281">
    <property type="term" value="C:TAT protein transport complex"/>
    <property type="evidence" value="ECO:0007669"/>
    <property type="project" value="UniProtKB-UniRule"/>
</dbReference>
<dbReference type="KEGG" id="plon:Pla110_35280"/>
<evidence type="ECO:0000313" key="8">
    <source>
        <dbReference type="Proteomes" id="UP000317178"/>
    </source>
</evidence>
<keyword evidence="5" id="KW-0811">Translocation</keyword>
<keyword evidence="5" id="KW-0653">Protein transport</keyword>
<evidence type="ECO:0000256" key="4">
    <source>
        <dbReference type="ARBA" id="ARBA00023136"/>
    </source>
</evidence>
<keyword evidence="5" id="KW-1003">Cell membrane</keyword>
<dbReference type="HAMAP" id="MF_00902">
    <property type="entry name" value="TatC"/>
    <property type="match status" value="1"/>
</dbReference>
<keyword evidence="4 5" id="KW-0472">Membrane</keyword>
<dbReference type="PANTHER" id="PTHR30371">
    <property type="entry name" value="SEC-INDEPENDENT PROTEIN TRANSLOCASE PROTEIN TATC"/>
    <property type="match status" value="1"/>
</dbReference>
<evidence type="ECO:0000313" key="7">
    <source>
        <dbReference type="EMBL" id="QDU81778.1"/>
    </source>
</evidence>
<evidence type="ECO:0000256" key="3">
    <source>
        <dbReference type="ARBA" id="ARBA00022989"/>
    </source>
</evidence>
<dbReference type="GO" id="GO:0043953">
    <property type="term" value="P:protein transport by the Tat complex"/>
    <property type="evidence" value="ECO:0007669"/>
    <property type="project" value="UniProtKB-UniRule"/>
</dbReference>
<evidence type="ECO:0000256" key="2">
    <source>
        <dbReference type="ARBA" id="ARBA00022692"/>
    </source>
</evidence>
<dbReference type="Pfam" id="PF00902">
    <property type="entry name" value="TatC"/>
    <property type="match status" value="1"/>
</dbReference>
<keyword evidence="2 5" id="KW-0812">Transmembrane</keyword>
<dbReference type="GO" id="GO:0065002">
    <property type="term" value="P:intracellular protein transmembrane transport"/>
    <property type="evidence" value="ECO:0007669"/>
    <property type="project" value="TreeGrafter"/>
</dbReference>
<comment type="similarity">
    <text evidence="5">Belongs to the TatC family.</text>
</comment>
<keyword evidence="8" id="KW-1185">Reference proteome</keyword>
<dbReference type="OrthoDB" id="9777044at2"/>
<evidence type="ECO:0000256" key="1">
    <source>
        <dbReference type="ARBA" id="ARBA00004141"/>
    </source>
</evidence>
<feature type="transmembrane region" description="Helical" evidence="5">
    <location>
        <begin position="323"/>
        <end position="338"/>
    </location>
</feature>
<dbReference type="PANTHER" id="PTHR30371:SF0">
    <property type="entry name" value="SEC-INDEPENDENT PROTEIN TRANSLOCASE PROTEIN TATC, CHLOROPLASTIC-RELATED"/>
    <property type="match status" value="1"/>
</dbReference>
<feature type="transmembrane region" description="Helical" evidence="5">
    <location>
        <begin position="282"/>
        <end position="302"/>
    </location>
</feature>
<accession>A0A518CRD4</accession>
<protein>
    <recommendedName>
        <fullName evidence="5">Sec-independent protein translocase protein TatC</fullName>
    </recommendedName>
</protein>
<sequence length="374" mass="42541">MAKSRDLFEESSMSFGEHLEILRVHLIRGLIGLVLACCVTLFYGQELVQYITQPIKEALLDYNDYGVEKFDSGDEEPEIQVAPAEETATNESADPVVADEQSVEPDSSAEEAPEQPEHEDVLKVKVRVADLVPALHEVDPEQFPKASVQSDKEIVLPLKSDLFKELYTLRSQQKALVKIIKKNSEPVTREVHEAFLIYLKVSIVAGLVLSSPWLIYQLWLFVAAGLYPSERRYVYYYLPFSIGLFLTGVMFCFYLVLPFVLSFLLSFNKSMGVDPQIFLKEWISFAIMLPVMFGVSFQLPVVMLFMERLSICSVETYREKRRMAILVIAVVSMLMTPSDPQSMILMMVPLLFLYELGIVICQFNVNKEAKTETI</sequence>
<evidence type="ECO:0000256" key="5">
    <source>
        <dbReference type="HAMAP-Rule" id="MF_00902"/>
    </source>
</evidence>
<evidence type="ECO:0000256" key="6">
    <source>
        <dbReference type="SAM" id="MobiDB-lite"/>
    </source>
</evidence>
<dbReference type="EMBL" id="CP036281">
    <property type="protein sequence ID" value="QDU81778.1"/>
    <property type="molecule type" value="Genomic_DNA"/>
</dbReference>
<dbReference type="NCBIfam" id="TIGR00945">
    <property type="entry name" value="tatC"/>
    <property type="match status" value="1"/>
</dbReference>
<feature type="compositionally biased region" description="Acidic residues" evidence="6">
    <location>
        <begin position="101"/>
        <end position="114"/>
    </location>
</feature>
<dbReference type="RefSeq" id="WP_144997404.1">
    <property type="nucleotide sequence ID" value="NZ_CP036281.1"/>
</dbReference>
<feature type="region of interest" description="Disordered" evidence="6">
    <location>
        <begin position="83"/>
        <end position="119"/>
    </location>
</feature>
<feature type="transmembrane region" description="Helical" evidence="5">
    <location>
        <begin position="21"/>
        <end position="43"/>
    </location>
</feature>
<dbReference type="InterPro" id="IPR002033">
    <property type="entry name" value="TatC"/>
</dbReference>
<feature type="transmembrane region" description="Helical" evidence="5">
    <location>
        <begin position="344"/>
        <end position="365"/>
    </location>
</feature>
<dbReference type="AlphaFoldDB" id="A0A518CRD4"/>
<keyword evidence="3 5" id="KW-1133">Transmembrane helix</keyword>
<feature type="transmembrane region" description="Helical" evidence="5">
    <location>
        <begin position="195"/>
        <end position="222"/>
    </location>
</feature>
<reference evidence="7 8" key="1">
    <citation type="submission" date="2019-02" db="EMBL/GenBank/DDBJ databases">
        <title>Deep-cultivation of Planctomycetes and their phenomic and genomic characterization uncovers novel biology.</title>
        <authorList>
            <person name="Wiegand S."/>
            <person name="Jogler M."/>
            <person name="Boedeker C."/>
            <person name="Pinto D."/>
            <person name="Vollmers J."/>
            <person name="Rivas-Marin E."/>
            <person name="Kohn T."/>
            <person name="Peeters S.H."/>
            <person name="Heuer A."/>
            <person name="Rast P."/>
            <person name="Oberbeckmann S."/>
            <person name="Bunk B."/>
            <person name="Jeske O."/>
            <person name="Meyerdierks A."/>
            <person name="Storesund J.E."/>
            <person name="Kallscheuer N."/>
            <person name="Luecker S."/>
            <person name="Lage O.M."/>
            <person name="Pohl T."/>
            <person name="Merkel B.J."/>
            <person name="Hornburger P."/>
            <person name="Mueller R.-W."/>
            <person name="Bruemmer F."/>
            <person name="Labrenz M."/>
            <person name="Spormann A.M."/>
            <person name="Op den Camp H."/>
            <person name="Overmann J."/>
            <person name="Amann R."/>
            <person name="Jetten M.S.M."/>
            <person name="Mascher T."/>
            <person name="Medema M.H."/>
            <person name="Devos D.P."/>
            <person name="Kaster A.-K."/>
            <person name="Ovreas L."/>
            <person name="Rohde M."/>
            <person name="Galperin M.Y."/>
            <person name="Jogler C."/>
        </authorList>
    </citation>
    <scope>NUCLEOTIDE SEQUENCE [LARGE SCALE GENOMIC DNA]</scope>
    <source>
        <strain evidence="7 8">Pla110</strain>
    </source>
</reference>
<comment type="subunit">
    <text evidence="5">Forms a complex with TatA.</text>
</comment>
<dbReference type="GO" id="GO:0009977">
    <property type="term" value="F:proton motive force dependent protein transmembrane transporter activity"/>
    <property type="evidence" value="ECO:0007669"/>
    <property type="project" value="TreeGrafter"/>
</dbReference>
<proteinExistence type="inferred from homology"/>
<organism evidence="7 8">
    <name type="scientific">Polystyrenella longa</name>
    <dbReference type="NCBI Taxonomy" id="2528007"/>
    <lineage>
        <taxon>Bacteria</taxon>
        <taxon>Pseudomonadati</taxon>
        <taxon>Planctomycetota</taxon>
        <taxon>Planctomycetia</taxon>
        <taxon>Planctomycetales</taxon>
        <taxon>Planctomycetaceae</taxon>
        <taxon>Polystyrenella</taxon>
    </lineage>
</organism>
<dbReference type="Proteomes" id="UP000317178">
    <property type="component" value="Chromosome"/>
</dbReference>